<dbReference type="UniPathway" id="UPA00115">
    <property type="reaction ID" value="UER00412"/>
</dbReference>
<dbReference type="HAMAP" id="MF_00170">
    <property type="entry name" value="Rib_5P_isom_A"/>
    <property type="match status" value="1"/>
</dbReference>
<dbReference type="GO" id="GO:0005829">
    <property type="term" value="C:cytosol"/>
    <property type="evidence" value="ECO:0007669"/>
    <property type="project" value="TreeGrafter"/>
</dbReference>
<evidence type="ECO:0000256" key="6">
    <source>
        <dbReference type="SAM" id="MobiDB-lite"/>
    </source>
</evidence>
<dbReference type="SUPFAM" id="SSF75445">
    <property type="entry name" value="D-ribose-5-phosphate isomerase (RpiA), lid domain"/>
    <property type="match status" value="1"/>
</dbReference>
<evidence type="ECO:0000256" key="3">
    <source>
        <dbReference type="ARBA" id="ARBA00011881"/>
    </source>
</evidence>
<dbReference type="GO" id="GO:0009052">
    <property type="term" value="P:pentose-phosphate shunt, non-oxidative branch"/>
    <property type="evidence" value="ECO:0007669"/>
    <property type="project" value="UniProtKB-UniRule"/>
</dbReference>
<dbReference type="EMBL" id="CP059154">
    <property type="protein sequence ID" value="QLK24591.1"/>
    <property type="molecule type" value="Genomic_DNA"/>
</dbReference>
<dbReference type="Proteomes" id="UP000510869">
    <property type="component" value="Chromosome"/>
</dbReference>
<dbReference type="PANTHER" id="PTHR11934:SF0">
    <property type="entry name" value="RIBOSE-5-PHOSPHATE ISOMERASE"/>
    <property type="match status" value="1"/>
</dbReference>
<evidence type="ECO:0000256" key="2">
    <source>
        <dbReference type="ARBA" id="ARBA00008088"/>
    </source>
</evidence>
<dbReference type="AlphaFoldDB" id="A0A7D6CNW4"/>
<dbReference type="FunFam" id="3.40.50.1360:FF:000001">
    <property type="entry name" value="Ribose-5-phosphate isomerase A"/>
    <property type="match status" value="1"/>
</dbReference>
<dbReference type="InterPro" id="IPR037171">
    <property type="entry name" value="NagB/RpiA_transferase-like"/>
</dbReference>
<feature type="compositionally biased region" description="Basic and acidic residues" evidence="6">
    <location>
        <begin position="1"/>
        <end position="20"/>
    </location>
</feature>
<dbReference type="GeneID" id="56143675"/>
<accession>A0A7D6CNW4</accession>
<dbReference type="Pfam" id="PF06026">
    <property type="entry name" value="Rib_5-P_isom_A"/>
    <property type="match status" value="1"/>
</dbReference>
<keyword evidence="8" id="KW-1185">Reference proteome</keyword>
<dbReference type="NCBIfam" id="TIGR00021">
    <property type="entry name" value="rpiA"/>
    <property type="match status" value="1"/>
</dbReference>
<evidence type="ECO:0000256" key="5">
    <source>
        <dbReference type="HAMAP-Rule" id="MF_00170"/>
    </source>
</evidence>
<dbReference type="SUPFAM" id="SSF100950">
    <property type="entry name" value="NagB/RpiA/CoA transferase-like"/>
    <property type="match status" value="1"/>
</dbReference>
<proteinExistence type="inferred from homology"/>
<feature type="binding site" evidence="5">
    <location>
        <begin position="106"/>
        <end position="109"/>
    </location>
    <ligand>
        <name>substrate</name>
    </ligand>
</feature>
<evidence type="ECO:0000313" key="8">
    <source>
        <dbReference type="Proteomes" id="UP000510869"/>
    </source>
</evidence>
<dbReference type="Gene3D" id="3.30.70.260">
    <property type="match status" value="1"/>
</dbReference>
<dbReference type="PANTHER" id="PTHR11934">
    <property type="entry name" value="RIBOSE-5-PHOSPHATE ISOMERASE"/>
    <property type="match status" value="1"/>
</dbReference>
<dbReference type="Gene3D" id="3.40.50.1360">
    <property type="match status" value="1"/>
</dbReference>
<comment type="subunit">
    <text evidence="5">Homodimer.</text>
</comment>
<feature type="binding site" evidence="5">
    <location>
        <position position="133"/>
    </location>
    <ligand>
        <name>substrate</name>
    </ligand>
</feature>
<feature type="binding site" evidence="5">
    <location>
        <begin position="87"/>
        <end position="90"/>
    </location>
    <ligand>
        <name>substrate</name>
    </ligand>
</feature>
<dbReference type="GO" id="GO:0006014">
    <property type="term" value="P:D-ribose metabolic process"/>
    <property type="evidence" value="ECO:0007669"/>
    <property type="project" value="TreeGrafter"/>
</dbReference>
<dbReference type="InterPro" id="IPR004788">
    <property type="entry name" value="Ribose5P_isomerase_type_A"/>
</dbReference>
<dbReference type="FunFam" id="3.30.70.260:FF:000018">
    <property type="entry name" value="Ribose-5-phosphate isomerase A"/>
    <property type="match status" value="1"/>
</dbReference>
<dbReference type="EC" id="5.3.1.6" evidence="5"/>
<comment type="pathway">
    <text evidence="5">Carbohydrate degradation; pentose phosphate pathway; D-ribose 5-phosphate from D-ribulose 5-phosphate (non-oxidative stage): step 1/1.</text>
</comment>
<evidence type="ECO:0000256" key="4">
    <source>
        <dbReference type="ARBA" id="ARBA00023235"/>
    </source>
</evidence>
<gene>
    <name evidence="5 7" type="primary">rpiA</name>
    <name evidence="7" type="ORF">HYG81_10680</name>
</gene>
<evidence type="ECO:0000256" key="1">
    <source>
        <dbReference type="ARBA" id="ARBA00001713"/>
    </source>
</evidence>
<comment type="similarity">
    <text evidence="2 5">Belongs to the ribose 5-phosphate isomerase family.</text>
</comment>
<reference evidence="7 8" key="1">
    <citation type="submission" date="2020-07" db="EMBL/GenBank/DDBJ databases">
        <title>Natrinema (YPL30) sp. nov. and Haloterrigena xxxxxx (YPL8) sp. nov., isolated from a salt mine.</title>
        <authorList>
            <person name="Cui H."/>
        </authorList>
    </citation>
    <scope>NUCLEOTIDE SEQUENCE [LARGE SCALE GENOMIC DNA]</scope>
    <source>
        <strain evidence="7 8">YPL13</strain>
    </source>
</reference>
<comment type="catalytic activity">
    <reaction evidence="1 5">
        <text>aldehydo-D-ribose 5-phosphate = D-ribulose 5-phosphate</text>
        <dbReference type="Rhea" id="RHEA:14657"/>
        <dbReference type="ChEBI" id="CHEBI:58121"/>
        <dbReference type="ChEBI" id="CHEBI:58273"/>
        <dbReference type="EC" id="5.3.1.6"/>
    </reaction>
</comment>
<comment type="subunit">
    <text evidence="3">Homotetramer.</text>
</comment>
<dbReference type="InterPro" id="IPR020672">
    <property type="entry name" value="Ribose5P_isomerase_typA_subgr"/>
</dbReference>
<dbReference type="CDD" id="cd01398">
    <property type="entry name" value="RPI_A"/>
    <property type="match status" value="1"/>
</dbReference>
<dbReference type="OrthoDB" id="19013at2157"/>
<protein>
    <recommendedName>
        <fullName evidence="5">Ribose-5-phosphate isomerase A</fullName>
        <ecNumber evidence="5">5.3.1.6</ecNumber>
    </recommendedName>
    <alternativeName>
        <fullName evidence="5">Phosphoriboisomerase A</fullName>
        <shortName evidence="5">PRI</shortName>
    </alternativeName>
</protein>
<organism evidence="7 8">
    <name type="scientific">Natrinema zhouii</name>
    <dbReference type="NCBI Taxonomy" id="1710539"/>
    <lineage>
        <taxon>Archaea</taxon>
        <taxon>Methanobacteriati</taxon>
        <taxon>Methanobacteriota</taxon>
        <taxon>Stenosarchaea group</taxon>
        <taxon>Halobacteria</taxon>
        <taxon>Halobacteriales</taxon>
        <taxon>Natrialbaceae</taxon>
        <taxon>Natrinema</taxon>
    </lineage>
</organism>
<dbReference type="NCBIfam" id="NF001924">
    <property type="entry name" value="PRK00702.1"/>
    <property type="match status" value="1"/>
</dbReference>
<dbReference type="KEGG" id="nay:HYG81_10680"/>
<keyword evidence="4 5" id="KW-0413">Isomerase</keyword>
<dbReference type="GO" id="GO:0004751">
    <property type="term" value="F:ribose-5-phosphate isomerase activity"/>
    <property type="evidence" value="ECO:0007669"/>
    <property type="project" value="UniProtKB-UniRule"/>
</dbReference>
<name>A0A7D6CNW4_9EURY</name>
<sequence>MKTEGGSTDAKRDAGERAAEEAEDGFVVGLGTGSTTAHAIRALGRAVDDGLEIRGIPTSFQSRELALEVGVPLTELDAVDGVDLAIDGADQVVDDPDVTAHGALIKGGGGAHAREKLVDAAADRFIVVADPSKLSDRLERPVPLEVRPDAHTVVAERIRELDGEPTLRDAERKDGPVVTDNGNLILDCAFGPIDDPDALATRLSGIPGVVEHGLFVGLADATYVGTEGSVEVRRY</sequence>
<feature type="active site" description="Proton acceptor" evidence="5">
    <location>
        <position position="115"/>
    </location>
</feature>
<dbReference type="RefSeq" id="WP_180839674.1">
    <property type="nucleotide sequence ID" value="NZ_CP059154.1"/>
</dbReference>
<feature type="binding site" evidence="5">
    <location>
        <begin position="32"/>
        <end position="35"/>
    </location>
    <ligand>
        <name>substrate</name>
    </ligand>
</feature>
<evidence type="ECO:0000313" key="7">
    <source>
        <dbReference type="EMBL" id="QLK24591.1"/>
    </source>
</evidence>
<comment type="function">
    <text evidence="5">Catalyzes the reversible conversion of ribose-5-phosphate to ribulose 5-phosphate.</text>
</comment>
<feature type="region of interest" description="Disordered" evidence="6">
    <location>
        <begin position="1"/>
        <end position="29"/>
    </location>
</feature>